<reference evidence="2" key="1">
    <citation type="submission" date="2013-10" db="EMBL/GenBank/DDBJ databases">
        <title>Genomic analysis of the causative agents of coccidiosis in chickens.</title>
        <authorList>
            <person name="Reid A.J."/>
            <person name="Blake D."/>
            <person name="Billington K."/>
            <person name="Browne H."/>
            <person name="Dunn M."/>
            <person name="Hung S."/>
            <person name="Kawahara F."/>
            <person name="Miranda-Saavedra D."/>
            <person name="Mourier T."/>
            <person name="Nagra H."/>
            <person name="Otto T.D."/>
            <person name="Rawlings N."/>
            <person name="Sanchez A."/>
            <person name="Sanders M."/>
            <person name="Subramaniam C."/>
            <person name="Tay Y."/>
            <person name="Dear P."/>
            <person name="Doerig C."/>
            <person name="Gruber A."/>
            <person name="Parkinson J."/>
            <person name="Shirley M."/>
            <person name="Wan K.L."/>
            <person name="Berriman M."/>
            <person name="Tomley F."/>
            <person name="Pain A."/>
        </authorList>
    </citation>
    <scope>NUCLEOTIDE SEQUENCE [LARGE SCALE GENOMIC DNA]</scope>
    <source>
        <strain evidence="2">Houghton</strain>
    </source>
</reference>
<dbReference type="VEuPathDB" id="ToxoDB:ETH2_0853300"/>
<evidence type="ECO:0000256" key="1">
    <source>
        <dbReference type="SAM" id="MobiDB-lite"/>
    </source>
</evidence>
<sequence length="480" mass="50973">MLLLLQRVLLQQLLQQQQQCPRASRGPQRRCQGGPSVSILFFLCCILLLAAAPQGAPLLLPRGSPPTHLGGPLLGPQSRVLPSFAAQQQQQQQQQQRGLLPLAFAEPLGALRNLLRSKKKVGGDPGAPKAECSSKTASSSGSSSSSSSDSSSSNSSTPAKASNPVEAAIGSALALAAEQMGRLRQQLNAVLLQQLQQLQQQQPLQQQQEGLMAAEAPGKKNRHQTLPITELAAAAVATAAKKRLRDIVKGPAAAAAAAADEGVLQRAEGELEAYVDSEAKGLFQQQMQQQILLLLQPFASGAAAAAADSPEGSRSSKGADPEQQLAAAAAAATQEFGRLLQQCVPSAQVRERWGCRELQQLLQQQLLQHLKGLRLQRSEQQQQAETLLRVVQHQQGLLQQLQQQLQQEQQPRPFSMGAAYRVPDTNLQVAAAARHGKLQLNFTCVPDDSPAAAAGVLGQQGFVRGVEGLGNLGLSCSFSI</sequence>
<dbReference type="AlphaFoldDB" id="U6L5J9"/>
<feature type="region of interest" description="Disordered" evidence="1">
    <location>
        <begin position="118"/>
        <end position="163"/>
    </location>
</feature>
<reference evidence="2" key="2">
    <citation type="submission" date="2013-10" db="EMBL/GenBank/DDBJ databases">
        <authorList>
            <person name="Aslett M."/>
        </authorList>
    </citation>
    <scope>NUCLEOTIDE SEQUENCE [LARGE SCALE GENOMIC DNA]</scope>
    <source>
        <strain evidence="2">Houghton</strain>
    </source>
</reference>
<gene>
    <name evidence="2" type="ORF">ETH_00025995</name>
</gene>
<evidence type="ECO:0000313" key="2">
    <source>
        <dbReference type="EMBL" id="CDJ45411.1"/>
    </source>
</evidence>
<evidence type="ECO:0000313" key="3">
    <source>
        <dbReference type="Proteomes" id="UP000030747"/>
    </source>
</evidence>
<protein>
    <submittedName>
        <fullName evidence="2">Uncharacterized protein</fullName>
    </submittedName>
</protein>
<keyword evidence="3" id="KW-1185">Reference proteome</keyword>
<dbReference type="EMBL" id="HG678232">
    <property type="protein sequence ID" value="CDJ45411.1"/>
    <property type="molecule type" value="Genomic_DNA"/>
</dbReference>
<organism evidence="2 3">
    <name type="scientific">Eimeria tenella</name>
    <name type="common">Coccidian parasite</name>
    <dbReference type="NCBI Taxonomy" id="5802"/>
    <lineage>
        <taxon>Eukaryota</taxon>
        <taxon>Sar</taxon>
        <taxon>Alveolata</taxon>
        <taxon>Apicomplexa</taxon>
        <taxon>Conoidasida</taxon>
        <taxon>Coccidia</taxon>
        <taxon>Eucoccidiorida</taxon>
        <taxon>Eimeriorina</taxon>
        <taxon>Eimeriidae</taxon>
        <taxon>Eimeria</taxon>
    </lineage>
</organism>
<dbReference type="RefSeq" id="XP_013236157.1">
    <property type="nucleotide sequence ID" value="XM_013380703.1"/>
</dbReference>
<proteinExistence type="predicted"/>
<dbReference type="OrthoDB" id="1597724at2759"/>
<name>U6L5J9_EIMTE</name>
<dbReference type="Proteomes" id="UP000030747">
    <property type="component" value="Unassembled WGS sequence"/>
</dbReference>
<dbReference type="VEuPathDB" id="ToxoDB:ETH_00025995"/>
<dbReference type="GeneID" id="25254295"/>
<accession>U6L5J9</accession>
<feature type="compositionally biased region" description="Low complexity" evidence="1">
    <location>
        <begin position="133"/>
        <end position="156"/>
    </location>
</feature>